<comment type="pathway">
    <text evidence="3">Cofactor biosynthesis; coenzyme A biosynthesis; CoA from (R)-pantothenate: step 5/5.</text>
</comment>
<evidence type="ECO:0000256" key="3">
    <source>
        <dbReference type="HAMAP-Rule" id="MF_00376"/>
    </source>
</evidence>
<dbReference type="InterPro" id="IPR027417">
    <property type="entry name" value="P-loop_NTPase"/>
</dbReference>
<dbReference type="PANTHER" id="PTHR10695">
    <property type="entry name" value="DEPHOSPHO-COA KINASE-RELATED"/>
    <property type="match status" value="1"/>
</dbReference>
<dbReference type="EC" id="2.7.1.24" evidence="3 4"/>
<evidence type="ECO:0000313" key="6">
    <source>
        <dbReference type="Proteomes" id="UP000785625"/>
    </source>
</evidence>
<comment type="catalytic activity">
    <reaction evidence="3">
        <text>3'-dephospho-CoA + ATP = ADP + CoA + H(+)</text>
        <dbReference type="Rhea" id="RHEA:18245"/>
        <dbReference type="ChEBI" id="CHEBI:15378"/>
        <dbReference type="ChEBI" id="CHEBI:30616"/>
        <dbReference type="ChEBI" id="CHEBI:57287"/>
        <dbReference type="ChEBI" id="CHEBI:57328"/>
        <dbReference type="ChEBI" id="CHEBI:456216"/>
        <dbReference type="EC" id="2.7.1.24"/>
    </reaction>
</comment>
<keyword evidence="1 3" id="KW-0547">Nucleotide-binding</keyword>
<dbReference type="EMBL" id="JACJKU010000011">
    <property type="protein sequence ID" value="MBM6940296.1"/>
    <property type="molecule type" value="Genomic_DNA"/>
</dbReference>
<evidence type="ECO:0000313" key="5">
    <source>
        <dbReference type="EMBL" id="MBM6940296.1"/>
    </source>
</evidence>
<dbReference type="PANTHER" id="PTHR10695:SF46">
    <property type="entry name" value="BIFUNCTIONAL COENZYME A SYNTHASE-RELATED"/>
    <property type="match status" value="1"/>
</dbReference>
<keyword evidence="3" id="KW-0173">Coenzyme A biosynthesis</keyword>
<dbReference type="Proteomes" id="UP000785625">
    <property type="component" value="Unassembled WGS sequence"/>
</dbReference>
<dbReference type="HAMAP" id="MF_00376">
    <property type="entry name" value="Dephospho_CoA_kinase"/>
    <property type="match status" value="1"/>
</dbReference>
<gene>
    <name evidence="3" type="primary">coaE</name>
    <name evidence="5" type="ORF">H5975_02125</name>
</gene>
<dbReference type="Gene3D" id="3.40.50.300">
    <property type="entry name" value="P-loop containing nucleotide triphosphate hydrolases"/>
    <property type="match status" value="1"/>
</dbReference>
<proteinExistence type="inferred from homology"/>
<dbReference type="InterPro" id="IPR001977">
    <property type="entry name" value="Depp_CoAkinase"/>
</dbReference>
<keyword evidence="3 5" id="KW-0808">Transferase</keyword>
<feature type="binding site" evidence="3">
    <location>
        <begin position="12"/>
        <end position="17"/>
    </location>
    <ligand>
        <name>ATP</name>
        <dbReference type="ChEBI" id="CHEBI:30616"/>
    </ligand>
</feature>
<evidence type="ECO:0000256" key="2">
    <source>
        <dbReference type="ARBA" id="ARBA00022840"/>
    </source>
</evidence>
<dbReference type="SUPFAM" id="SSF52540">
    <property type="entry name" value="P-loop containing nucleoside triphosphate hydrolases"/>
    <property type="match status" value="1"/>
</dbReference>
<dbReference type="PROSITE" id="PS51219">
    <property type="entry name" value="DPCK"/>
    <property type="match status" value="1"/>
</dbReference>
<keyword evidence="2 3" id="KW-0067">ATP-binding</keyword>
<keyword evidence="3 5" id="KW-0418">Kinase</keyword>
<dbReference type="NCBIfam" id="TIGR00152">
    <property type="entry name" value="dephospho-CoA kinase"/>
    <property type="match status" value="1"/>
</dbReference>
<comment type="similarity">
    <text evidence="3">Belongs to the CoaE family.</text>
</comment>
<protein>
    <recommendedName>
        <fullName evidence="3 4">Dephospho-CoA kinase</fullName>
        <ecNumber evidence="3 4">2.7.1.24</ecNumber>
    </recommendedName>
    <alternativeName>
        <fullName evidence="3">Dephosphocoenzyme A kinase</fullName>
    </alternativeName>
</protein>
<organism evidence="5 6">
    <name type="scientific">Limosilactobacillus coleohominis</name>
    <dbReference type="NCBI Taxonomy" id="181675"/>
    <lineage>
        <taxon>Bacteria</taxon>
        <taxon>Bacillati</taxon>
        <taxon>Bacillota</taxon>
        <taxon>Bacilli</taxon>
        <taxon>Lactobacillales</taxon>
        <taxon>Lactobacillaceae</taxon>
        <taxon>Limosilactobacillus</taxon>
    </lineage>
</organism>
<dbReference type="GO" id="GO:0004140">
    <property type="term" value="F:dephospho-CoA kinase activity"/>
    <property type="evidence" value="ECO:0007669"/>
    <property type="project" value="UniProtKB-EC"/>
</dbReference>
<name>A0ABS2GWQ1_9LACO</name>
<dbReference type="RefSeq" id="WP_204784686.1">
    <property type="nucleotide sequence ID" value="NZ_JACJKU010000011.1"/>
</dbReference>
<keyword evidence="6" id="KW-1185">Reference proteome</keyword>
<keyword evidence="3" id="KW-0963">Cytoplasm</keyword>
<accession>A0ABS2GWQ1</accession>
<reference evidence="5 6" key="1">
    <citation type="journal article" date="2021" name="Sci. Rep.">
        <title>The distribution of antibiotic resistance genes in chicken gut microbiota commensals.</title>
        <authorList>
            <person name="Juricova H."/>
            <person name="Matiasovicova J."/>
            <person name="Kubasova T."/>
            <person name="Cejkova D."/>
            <person name="Rychlik I."/>
        </authorList>
    </citation>
    <scope>NUCLEOTIDE SEQUENCE [LARGE SCALE GENOMIC DNA]</scope>
    <source>
        <strain evidence="5 6">An574</strain>
    </source>
</reference>
<dbReference type="CDD" id="cd02022">
    <property type="entry name" value="DPCK"/>
    <property type="match status" value="1"/>
</dbReference>
<sequence length="196" mass="22066">MTMVIGLTGGIATGKTTVSNYLKELGYSIIDADVIARQVVEPGTKGLRMITDTFGEKVLTSDGLLDRQHLAQLVFTSSEQLQQLNRILQPIIRERIQEPISTSKDPVVVIDVPLLYEQHYEDLCDVVMVVSAQPQQQLERLMNRNHLTMDEAKNRVASQMPLSSKERLADVVIDNNGSVEETRQQVKKWLNQVVRP</sequence>
<dbReference type="Pfam" id="PF01121">
    <property type="entry name" value="CoaE"/>
    <property type="match status" value="1"/>
</dbReference>
<evidence type="ECO:0000256" key="1">
    <source>
        <dbReference type="ARBA" id="ARBA00022741"/>
    </source>
</evidence>
<comment type="function">
    <text evidence="3">Catalyzes the phosphorylation of the 3'-hydroxyl group of dephosphocoenzyme A to form coenzyme A.</text>
</comment>
<comment type="caution">
    <text evidence="5">The sequence shown here is derived from an EMBL/GenBank/DDBJ whole genome shotgun (WGS) entry which is preliminary data.</text>
</comment>
<comment type="subcellular location">
    <subcellularLocation>
        <location evidence="3">Cytoplasm</location>
    </subcellularLocation>
</comment>
<evidence type="ECO:0000256" key="4">
    <source>
        <dbReference type="NCBIfam" id="TIGR00152"/>
    </source>
</evidence>